<reference evidence="7 8" key="1">
    <citation type="journal article" date="2019" name="Nat. Microbiol.">
        <title>Wide diversity of methane and short-chain alkane metabolisms in uncultured archaea.</title>
        <authorList>
            <person name="Borrel G."/>
            <person name="Adam P.S."/>
            <person name="McKay L.J."/>
            <person name="Chen L.X."/>
            <person name="Sierra-Garcia I.N."/>
            <person name="Sieber C.M."/>
            <person name="Letourneur Q."/>
            <person name="Ghozlane A."/>
            <person name="Andersen G.L."/>
            <person name="Li W.J."/>
            <person name="Hallam S.J."/>
            <person name="Muyzer G."/>
            <person name="de Oliveira V.M."/>
            <person name="Inskeep W.P."/>
            <person name="Banfield J.F."/>
            <person name="Gribaldo S."/>
        </authorList>
    </citation>
    <scope>NUCLEOTIDE SEQUENCE [LARGE SCALE GENOMIC DNA]</scope>
    <source>
        <strain evidence="7">NM1a</strain>
    </source>
</reference>
<dbReference type="EC" id="4.2.1.19" evidence="6"/>
<dbReference type="GO" id="GO:0004424">
    <property type="term" value="F:imidazoleglycerol-phosphate dehydratase activity"/>
    <property type="evidence" value="ECO:0007669"/>
    <property type="project" value="UniProtKB-UniRule"/>
</dbReference>
<keyword evidence="5 6" id="KW-0456">Lyase</keyword>
<dbReference type="GO" id="GO:0000105">
    <property type="term" value="P:L-histidine biosynthetic process"/>
    <property type="evidence" value="ECO:0007669"/>
    <property type="project" value="UniProtKB-UniRule"/>
</dbReference>
<dbReference type="PROSITE" id="PS00955">
    <property type="entry name" value="IGP_DEHYDRATASE_2"/>
    <property type="match status" value="1"/>
</dbReference>
<dbReference type="Pfam" id="PF00475">
    <property type="entry name" value="IGPD"/>
    <property type="match status" value="1"/>
</dbReference>
<comment type="subcellular location">
    <subcellularLocation>
        <location evidence="6">Cytoplasm</location>
    </subcellularLocation>
</comment>
<dbReference type="NCBIfam" id="NF002111">
    <property type="entry name" value="PRK00951.2-1"/>
    <property type="match status" value="1"/>
</dbReference>
<dbReference type="GO" id="GO:0005737">
    <property type="term" value="C:cytoplasm"/>
    <property type="evidence" value="ECO:0007669"/>
    <property type="project" value="UniProtKB-SubCell"/>
</dbReference>
<dbReference type="NCBIfam" id="NF002114">
    <property type="entry name" value="PRK00951.2-4"/>
    <property type="match status" value="1"/>
</dbReference>
<evidence type="ECO:0000313" key="8">
    <source>
        <dbReference type="Proteomes" id="UP000317158"/>
    </source>
</evidence>
<dbReference type="PROSITE" id="PS00954">
    <property type="entry name" value="IGP_DEHYDRATASE_1"/>
    <property type="match status" value="1"/>
</dbReference>
<evidence type="ECO:0000256" key="4">
    <source>
        <dbReference type="ARBA" id="ARBA00023102"/>
    </source>
</evidence>
<dbReference type="InterPro" id="IPR020565">
    <property type="entry name" value="ImidazoleglycerP_deHydtase_CS"/>
</dbReference>
<dbReference type="InterPro" id="IPR020568">
    <property type="entry name" value="Ribosomal_Su5_D2-typ_SF"/>
</dbReference>
<keyword evidence="3 6" id="KW-0028">Amino-acid biosynthesis</keyword>
<dbReference type="InterPro" id="IPR038494">
    <property type="entry name" value="IGPD_sf"/>
</dbReference>
<organism evidence="7 8">
    <name type="scientific">Methanoliparum thermophilum</name>
    <dbReference type="NCBI Taxonomy" id="2491083"/>
    <lineage>
        <taxon>Archaea</taxon>
        <taxon>Methanobacteriati</taxon>
        <taxon>Methanobacteriota</taxon>
        <taxon>Candidatus Methanoliparia</taxon>
        <taxon>Candidatus Methanoliparales</taxon>
        <taxon>Candidatus Methanoliparaceae</taxon>
        <taxon>Candidatus Methanoliparum</taxon>
    </lineage>
</organism>
<dbReference type="Gene3D" id="3.30.230.40">
    <property type="entry name" value="Imidazole glycerol phosphate dehydratase, domain 1"/>
    <property type="match status" value="2"/>
</dbReference>
<evidence type="ECO:0000256" key="5">
    <source>
        <dbReference type="ARBA" id="ARBA00023239"/>
    </source>
</evidence>
<dbReference type="SUPFAM" id="SSF54211">
    <property type="entry name" value="Ribosomal protein S5 domain 2-like"/>
    <property type="match status" value="2"/>
</dbReference>
<comment type="pathway">
    <text evidence="1 6">Amino-acid biosynthesis; L-histidine biosynthesis; L-histidine from 5-phospho-alpha-D-ribose 1-diphosphate: step 6/9.</text>
</comment>
<sequence length="190" mass="21321">MRESKVTRKTRETDIEISIIIEGSGVIDIDTGIGFFDHILSSFAKHGFFDLMIKAKGDLEVDDHHLIEDTGILLGQAIKKALGDKRGINRFGYAKIPMDESIAEVALDIDDRGFCKYQVKFIREMIGSMSTDMIKHFFESFSRNSGITIHITADGENDHHKAEAIFKSFGIALSKAVEMDTRIDGYRSTK</sequence>
<keyword evidence="4 6" id="KW-0368">Histidine biosynthesis</keyword>
<dbReference type="FunFam" id="3.30.230.40:FF:000001">
    <property type="entry name" value="Imidazoleglycerol-phosphate dehydratase HisB"/>
    <property type="match status" value="1"/>
</dbReference>
<name>A0A520KT86_METT2</name>
<dbReference type="AlphaFoldDB" id="A0A520KT86"/>
<gene>
    <name evidence="6 7" type="primary">hisB</name>
    <name evidence="7" type="ORF">EF806_03060</name>
</gene>
<evidence type="ECO:0000256" key="2">
    <source>
        <dbReference type="ARBA" id="ARBA00016664"/>
    </source>
</evidence>
<dbReference type="EMBL" id="RXIF01000004">
    <property type="protein sequence ID" value="RZN65119.1"/>
    <property type="molecule type" value="Genomic_DNA"/>
</dbReference>
<evidence type="ECO:0000256" key="3">
    <source>
        <dbReference type="ARBA" id="ARBA00022605"/>
    </source>
</evidence>
<dbReference type="PANTHER" id="PTHR23133">
    <property type="entry name" value="IMIDAZOLEGLYCEROL-PHOSPHATE DEHYDRATASE HIS7"/>
    <property type="match status" value="1"/>
</dbReference>
<evidence type="ECO:0000256" key="6">
    <source>
        <dbReference type="HAMAP-Rule" id="MF_00076"/>
    </source>
</evidence>
<keyword evidence="6" id="KW-0963">Cytoplasm</keyword>
<dbReference type="PANTHER" id="PTHR23133:SF2">
    <property type="entry name" value="IMIDAZOLEGLYCEROL-PHOSPHATE DEHYDRATASE"/>
    <property type="match status" value="1"/>
</dbReference>
<evidence type="ECO:0000313" key="7">
    <source>
        <dbReference type="EMBL" id="RZN65119.1"/>
    </source>
</evidence>
<accession>A0A520KT86</accession>
<comment type="caution">
    <text evidence="7">The sequence shown here is derived from an EMBL/GenBank/DDBJ whole genome shotgun (WGS) entry which is preliminary data.</text>
</comment>
<dbReference type="Proteomes" id="UP000317158">
    <property type="component" value="Unassembled WGS sequence"/>
</dbReference>
<comment type="catalytic activity">
    <reaction evidence="6">
        <text>D-erythro-1-(imidazol-4-yl)glycerol 3-phosphate = 3-(imidazol-4-yl)-2-oxopropyl phosphate + H2O</text>
        <dbReference type="Rhea" id="RHEA:11040"/>
        <dbReference type="ChEBI" id="CHEBI:15377"/>
        <dbReference type="ChEBI" id="CHEBI:57766"/>
        <dbReference type="ChEBI" id="CHEBI:58278"/>
        <dbReference type="EC" id="4.2.1.19"/>
    </reaction>
</comment>
<dbReference type="UniPathway" id="UPA00031">
    <property type="reaction ID" value="UER00011"/>
</dbReference>
<evidence type="ECO:0000256" key="1">
    <source>
        <dbReference type="ARBA" id="ARBA00005047"/>
    </source>
</evidence>
<proteinExistence type="inferred from homology"/>
<dbReference type="HAMAP" id="MF_00076">
    <property type="entry name" value="HisB"/>
    <property type="match status" value="1"/>
</dbReference>
<dbReference type="InterPro" id="IPR000807">
    <property type="entry name" value="ImidazoleglycerolP_deHydtase"/>
</dbReference>
<protein>
    <recommendedName>
        <fullName evidence="2 6">Imidazoleglycerol-phosphate dehydratase</fullName>
        <shortName evidence="6">IGPD</shortName>
        <ecNumber evidence="6">4.2.1.19</ecNumber>
    </recommendedName>
</protein>
<dbReference type="FunFam" id="3.30.230.40:FF:000003">
    <property type="entry name" value="Imidazoleglycerol-phosphate dehydratase HisB"/>
    <property type="match status" value="1"/>
</dbReference>
<comment type="similarity">
    <text evidence="6">Belongs to the imidazoleglycerol-phosphate dehydratase family.</text>
</comment>
<dbReference type="CDD" id="cd07914">
    <property type="entry name" value="IGPD"/>
    <property type="match status" value="1"/>
</dbReference>